<protein>
    <recommendedName>
        <fullName evidence="1">Putative restriction endonuclease domain-containing protein</fullName>
    </recommendedName>
</protein>
<dbReference type="Gene3D" id="3.90.1570.10">
    <property type="entry name" value="tt1808, chain A"/>
    <property type="match status" value="1"/>
</dbReference>
<organism evidence="2">
    <name type="scientific">uncultured bacterium contig00063</name>
    <dbReference type="NCBI Taxonomy" id="1181546"/>
    <lineage>
        <taxon>Bacteria</taxon>
        <taxon>environmental samples</taxon>
    </lineage>
</organism>
<dbReference type="InterPro" id="IPR008538">
    <property type="entry name" value="Uma2"/>
</dbReference>
<dbReference type="AlphaFoldDB" id="A0A806KKW9"/>
<reference evidence="2" key="1">
    <citation type="submission" date="2012-03" db="EMBL/GenBank/DDBJ databases">
        <title>Functional metagenomics reveals considerable lignocellulase gene clusters in the gut microbiome of a wood-feeding higher termite.</title>
        <authorList>
            <person name="Liu N."/>
        </authorList>
    </citation>
    <scope>NUCLEOTIDE SEQUENCE</scope>
</reference>
<dbReference type="EMBL" id="JQ844189">
    <property type="protein sequence ID" value="AGS52341.1"/>
    <property type="molecule type" value="Genomic_DNA"/>
</dbReference>
<feature type="domain" description="Putative restriction endonuclease" evidence="1">
    <location>
        <begin position="16"/>
        <end position="179"/>
    </location>
</feature>
<dbReference type="SUPFAM" id="SSF52980">
    <property type="entry name" value="Restriction endonuclease-like"/>
    <property type="match status" value="1"/>
</dbReference>
<name>A0A806KKW9_9BACT</name>
<dbReference type="Pfam" id="PF05685">
    <property type="entry name" value="Uma2"/>
    <property type="match status" value="1"/>
</dbReference>
<dbReference type="PANTHER" id="PTHR36558:SF1">
    <property type="entry name" value="RESTRICTION ENDONUCLEASE DOMAIN-CONTAINING PROTEIN-RELATED"/>
    <property type="match status" value="1"/>
</dbReference>
<proteinExistence type="predicted"/>
<evidence type="ECO:0000313" key="2">
    <source>
        <dbReference type="EMBL" id="AGS52341.1"/>
    </source>
</evidence>
<dbReference type="CDD" id="cd06260">
    <property type="entry name" value="DUF820-like"/>
    <property type="match status" value="1"/>
</dbReference>
<evidence type="ECO:0000259" key="1">
    <source>
        <dbReference type="Pfam" id="PF05685"/>
    </source>
</evidence>
<dbReference type="InterPro" id="IPR011335">
    <property type="entry name" value="Restrct_endonuc-II-like"/>
</dbReference>
<sequence>MLGAQLKATEPYYTSEDYYKLQDETRYELSDGVLYAMSSPGRLHQEVSFELGGQIRNFLMGKSCKGYADFNVQLFENKDKIYRPDLFIVCDKKKITDKAIIGAPDFVIEIYSDSSGGVDMLEKRRMYEKAGVREYWIIADIDYILTYLLNDEGLFCETAYRGERLTIPVKTFPGLTLDFSGFFE</sequence>
<dbReference type="PANTHER" id="PTHR36558">
    <property type="entry name" value="GLR1098 PROTEIN"/>
    <property type="match status" value="1"/>
</dbReference>
<accession>A0A806KKW9</accession>
<dbReference type="InterPro" id="IPR012296">
    <property type="entry name" value="Nuclease_put_TT1808"/>
</dbReference>